<protein>
    <submittedName>
        <fullName evidence="2">Uncharacterized protein</fullName>
    </submittedName>
</protein>
<feature type="region of interest" description="Disordered" evidence="1">
    <location>
        <begin position="1"/>
        <end position="115"/>
    </location>
</feature>
<proteinExistence type="predicted"/>
<feature type="compositionally biased region" description="Low complexity" evidence="1">
    <location>
        <begin position="21"/>
        <end position="54"/>
    </location>
</feature>
<evidence type="ECO:0000313" key="3">
    <source>
        <dbReference type="Proteomes" id="UP000536275"/>
    </source>
</evidence>
<feature type="region of interest" description="Disordered" evidence="1">
    <location>
        <begin position="258"/>
        <end position="317"/>
    </location>
</feature>
<organism evidence="2 3">
    <name type="scientific">Candida albicans</name>
    <name type="common">Yeast</name>
    <dbReference type="NCBI Taxonomy" id="5476"/>
    <lineage>
        <taxon>Eukaryota</taxon>
        <taxon>Fungi</taxon>
        <taxon>Dikarya</taxon>
        <taxon>Ascomycota</taxon>
        <taxon>Saccharomycotina</taxon>
        <taxon>Pichiomycetes</taxon>
        <taxon>Debaryomycetaceae</taxon>
        <taxon>Candida/Lodderomyces clade</taxon>
        <taxon>Candida</taxon>
    </lineage>
</organism>
<dbReference type="Proteomes" id="UP000536275">
    <property type="component" value="Unassembled WGS sequence"/>
</dbReference>
<evidence type="ECO:0000313" key="2">
    <source>
        <dbReference type="EMBL" id="KAF6072539.1"/>
    </source>
</evidence>
<feature type="region of interest" description="Disordered" evidence="1">
    <location>
        <begin position="341"/>
        <end position="362"/>
    </location>
</feature>
<dbReference type="AlphaFoldDB" id="A0A8H6F6J5"/>
<sequence length="362" mass="41117">MADTKVLSPAIPSQDEVMTESQQQVQSKFSSTSTTQSPTSTPNSQQFSKNSQKQPRYDKKPLTPSAILQDYNNNTQSSNEQKMVSTASTTPISTNNNTPKRGKNQQQQHQSEELGSFSFTKKDIVKVNSVVSDLHSNITSVFVVVDFDYDEQIRFPRVNTYYTYNTKKTSFSSNDDKPSTKSHPSSESIFKHITKEQQNQNQADQGEEGDEQHEHDYIPANFDLNQPLRRYSVPLQLKESPEEQLLHKFAENNKIYERSMNSQPESVSASVSISGTSTESEPDSESNIESPPQPPQPRQLRLKNPTNCSKSKETNYNKHLKPLYQLKKPLLTPAVLRPAYTNDHENLSPPQSYHHQHHHIPL</sequence>
<name>A0A8H6F6J5_CANAX</name>
<evidence type="ECO:0000256" key="1">
    <source>
        <dbReference type="SAM" id="MobiDB-lite"/>
    </source>
</evidence>
<dbReference type="EMBL" id="JABWAD010000007">
    <property type="protein sequence ID" value="KAF6072539.1"/>
    <property type="molecule type" value="Genomic_DNA"/>
</dbReference>
<feature type="region of interest" description="Disordered" evidence="1">
    <location>
        <begin position="167"/>
        <end position="187"/>
    </location>
</feature>
<feature type="compositionally biased region" description="Polar residues" evidence="1">
    <location>
        <begin position="70"/>
        <end position="84"/>
    </location>
</feature>
<feature type="compositionally biased region" description="Low complexity" evidence="1">
    <location>
        <begin position="85"/>
        <end position="98"/>
    </location>
</feature>
<feature type="compositionally biased region" description="Low complexity" evidence="1">
    <location>
        <begin position="262"/>
        <end position="279"/>
    </location>
</feature>
<gene>
    <name evidence="2" type="ORF">FOB64_000571</name>
</gene>
<reference evidence="2 3" key="1">
    <citation type="submission" date="2020-03" db="EMBL/GenBank/DDBJ databases">
        <title>FDA dAtabase for Regulatory Grade micrObial Sequences (FDA-ARGOS): Supporting development and validation of Infectious Disease Dx tests.</title>
        <authorList>
            <person name="Campos J."/>
            <person name="Goldberg B."/>
            <person name="Tallon L."/>
            <person name="Sadzewicz L."/>
            <person name="Vavikolanu K."/>
            <person name="Mehta A."/>
            <person name="Aluvathingal J."/>
            <person name="Nadendla S."/>
            <person name="Nandy P."/>
            <person name="Geyer C."/>
            <person name="Yan Y."/>
            <person name="Sichtig H."/>
        </authorList>
    </citation>
    <scope>NUCLEOTIDE SEQUENCE [LARGE SCALE GENOMIC DNA]</scope>
    <source>
        <strain evidence="2 3">FDAARGOS_656</strain>
    </source>
</reference>
<accession>A0A8H6F6J5</accession>
<comment type="caution">
    <text evidence="2">The sequence shown here is derived from an EMBL/GenBank/DDBJ whole genome shotgun (WGS) entry which is preliminary data.</text>
</comment>